<proteinExistence type="predicted"/>
<keyword evidence="2" id="KW-1185">Reference proteome</keyword>
<dbReference type="Proteomes" id="UP001175211">
    <property type="component" value="Unassembled WGS sequence"/>
</dbReference>
<protein>
    <recommendedName>
        <fullName evidence="3">Aminoglycoside phosphotransferase domain-containing protein</fullName>
    </recommendedName>
</protein>
<dbReference type="PANTHER" id="PTHR21310">
    <property type="entry name" value="AMINOGLYCOSIDE PHOSPHOTRANSFERASE-RELATED-RELATED"/>
    <property type="match status" value="1"/>
</dbReference>
<dbReference type="GeneID" id="85365977"/>
<comment type="caution">
    <text evidence="1">The sequence shown here is derived from an EMBL/GenBank/DDBJ whole genome shotgun (WGS) entry which is preliminary data.</text>
</comment>
<evidence type="ECO:0000313" key="1">
    <source>
        <dbReference type="EMBL" id="KAK0457240.1"/>
    </source>
</evidence>
<dbReference type="RefSeq" id="XP_060329555.1">
    <property type="nucleotide sequence ID" value="XM_060482429.1"/>
</dbReference>
<dbReference type="PANTHER" id="PTHR21310:SF13">
    <property type="entry name" value="AMINOGLYCOSIDE PHOSPHOTRANSFERASE DOMAIN-CONTAINING PROTEIN"/>
    <property type="match status" value="1"/>
</dbReference>
<dbReference type="EMBL" id="JAUEPS010000022">
    <property type="protein sequence ID" value="KAK0457240.1"/>
    <property type="molecule type" value="Genomic_DNA"/>
</dbReference>
<name>A0AA39KA05_ARMTA</name>
<accession>A0AA39KA05</accession>
<dbReference type="InterPro" id="IPR051678">
    <property type="entry name" value="AGP_Transferase"/>
</dbReference>
<gene>
    <name evidence="1" type="ORF">EV420DRAFT_514325</name>
</gene>
<dbReference type="AlphaFoldDB" id="A0AA39KA05"/>
<evidence type="ECO:0000313" key="2">
    <source>
        <dbReference type="Proteomes" id="UP001175211"/>
    </source>
</evidence>
<organism evidence="1 2">
    <name type="scientific">Armillaria tabescens</name>
    <name type="common">Ringless honey mushroom</name>
    <name type="synonym">Agaricus tabescens</name>
    <dbReference type="NCBI Taxonomy" id="1929756"/>
    <lineage>
        <taxon>Eukaryota</taxon>
        <taxon>Fungi</taxon>
        <taxon>Dikarya</taxon>
        <taxon>Basidiomycota</taxon>
        <taxon>Agaricomycotina</taxon>
        <taxon>Agaricomycetes</taxon>
        <taxon>Agaricomycetidae</taxon>
        <taxon>Agaricales</taxon>
        <taxon>Marasmiineae</taxon>
        <taxon>Physalacriaceae</taxon>
        <taxon>Desarmillaria</taxon>
    </lineage>
</organism>
<evidence type="ECO:0008006" key="3">
    <source>
        <dbReference type="Google" id="ProtNLM"/>
    </source>
</evidence>
<sequence length="410" mass="45873">MTPPLAHLFPSLSPSSWWRHLTFIFGIFAIMTATASQNLPPSIDLTVLEARLKKKSGHHCSQLEVAGQSRNYRLYTVVIDIHGKILVRVYRPLMMDGVGGVSCANALFSEFSTLRFLQKEDPTIHAPRPICYDDDQDGRVGGAWIATVFIEGNLLSKQLPLLEEFVTQSLIRQSVKEIYTKILKSVFTKFSEIGSIHAYGNSDSSCCHFVCCADVEEFCIGPMALPPSNEAGVTAPPRLSDSGPFRTGEEWLLAVACRHLEYFGSSRRAEPTQTAVRLQSKVISQFCEAADILGRRPPPALVLENVNFSDENILVAPNDPTRIVGILGWAGARVVPYWGSERPGPESELEGELRRIVGFDLFIQDIRHWDDDFLTTLAWWAKNWHMVKGEGSVETVLDNRLNITMVFFFQ</sequence>
<reference evidence="1" key="1">
    <citation type="submission" date="2023-06" db="EMBL/GenBank/DDBJ databases">
        <authorList>
            <consortium name="Lawrence Berkeley National Laboratory"/>
            <person name="Ahrendt S."/>
            <person name="Sahu N."/>
            <person name="Indic B."/>
            <person name="Wong-Bajracharya J."/>
            <person name="Merenyi Z."/>
            <person name="Ke H.-M."/>
            <person name="Monk M."/>
            <person name="Kocsube S."/>
            <person name="Drula E."/>
            <person name="Lipzen A."/>
            <person name="Balint B."/>
            <person name="Henrissat B."/>
            <person name="Andreopoulos B."/>
            <person name="Martin F.M."/>
            <person name="Harder C.B."/>
            <person name="Rigling D."/>
            <person name="Ford K.L."/>
            <person name="Foster G.D."/>
            <person name="Pangilinan J."/>
            <person name="Papanicolaou A."/>
            <person name="Barry K."/>
            <person name="LaButti K."/>
            <person name="Viragh M."/>
            <person name="Koriabine M."/>
            <person name="Yan M."/>
            <person name="Riley R."/>
            <person name="Champramary S."/>
            <person name="Plett K.L."/>
            <person name="Tsai I.J."/>
            <person name="Slot J."/>
            <person name="Sipos G."/>
            <person name="Plett J."/>
            <person name="Nagy L.G."/>
            <person name="Grigoriev I.V."/>
        </authorList>
    </citation>
    <scope>NUCLEOTIDE SEQUENCE</scope>
    <source>
        <strain evidence="1">CCBAS 213</strain>
    </source>
</reference>